<gene>
    <name evidence="10" type="primary">ftsY</name>
    <name evidence="13" type="ORF">SAMN02745117_00796</name>
</gene>
<dbReference type="InterPro" id="IPR036225">
    <property type="entry name" value="SRP/SRP_N"/>
</dbReference>
<dbReference type="NCBIfam" id="TIGR00064">
    <property type="entry name" value="ftsY"/>
    <property type="match status" value="1"/>
</dbReference>
<comment type="similarity">
    <text evidence="10">Belongs to the GTP-binding SRP family. FtsY subfamily.</text>
</comment>
<evidence type="ECO:0000259" key="12">
    <source>
        <dbReference type="PROSITE" id="PS00300"/>
    </source>
</evidence>
<keyword evidence="5 10" id="KW-0342">GTP-binding</keyword>
<dbReference type="FunFam" id="3.40.50.300:FF:000053">
    <property type="entry name" value="Signal recognition particle receptor FtsY"/>
    <property type="match status" value="1"/>
</dbReference>
<keyword evidence="2 10" id="KW-0963">Cytoplasm</keyword>
<dbReference type="Gene3D" id="1.20.120.140">
    <property type="entry name" value="Signal recognition particle SRP54, nucleotide-binding domain"/>
    <property type="match status" value="1"/>
</dbReference>
<feature type="region of interest" description="Disordered" evidence="11">
    <location>
        <begin position="1"/>
        <end position="48"/>
    </location>
</feature>
<organism evidence="13 14">
    <name type="scientific">Lampropedia hyalina DSM 16112</name>
    <dbReference type="NCBI Taxonomy" id="1122156"/>
    <lineage>
        <taxon>Bacteria</taxon>
        <taxon>Pseudomonadati</taxon>
        <taxon>Pseudomonadota</taxon>
        <taxon>Betaproteobacteria</taxon>
        <taxon>Burkholderiales</taxon>
        <taxon>Comamonadaceae</taxon>
        <taxon>Lampropedia</taxon>
    </lineage>
</organism>
<dbReference type="SMART" id="SM00962">
    <property type="entry name" value="SRP54"/>
    <property type="match status" value="1"/>
</dbReference>
<evidence type="ECO:0000256" key="11">
    <source>
        <dbReference type="SAM" id="MobiDB-lite"/>
    </source>
</evidence>
<dbReference type="EC" id="3.6.5.4" evidence="10"/>
<feature type="compositionally biased region" description="Basic and acidic residues" evidence="11">
    <location>
        <begin position="68"/>
        <end position="78"/>
    </location>
</feature>
<proteinExistence type="inferred from homology"/>
<feature type="compositionally biased region" description="Low complexity" evidence="11">
    <location>
        <begin position="10"/>
        <end position="32"/>
    </location>
</feature>
<feature type="binding site" evidence="10">
    <location>
        <begin position="461"/>
        <end position="464"/>
    </location>
    <ligand>
        <name>GTP</name>
        <dbReference type="ChEBI" id="CHEBI:37565"/>
    </ligand>
</feature>
<keyword evidence="1 10" id="KW-1003">Cell membrane</keyword>
<feature type="binding site" evidence="10">
    <location>
        <begin position="397"/>
        <end position="401"/>
    </location>
    <ligand>
        <name>GTP</name>
        <dbReference type="ChEBI" id="CHEBI:37565"/>
    </ligand>
</feature>
<name>A0A1M4W2Y1_9BURK</name>
<keyword evidence="7 10" id="KW-0675">Receptor</keyword>
<dbReference type="GO" id="GO:0005886">
    <property type="term" value="C:plasma membrane"/>
    <property type="evidence" value="ECO:0007669"/>
    <property type="project" value="UniProtKB-SubCell"/>
</dbReference>
<dbReference type="GO" id="GO:0005525">
    <property type="term" value="F:GTP binding"/>
    <property type="evidence" value="ECO:0007669"/>
    <property type="project" value="UniProtKB-UniRule"/>
</dbReference>
<feature type="binding site" evidence="10">
    <location>
        <begin position="316"/>
        <end position="323"/>
    </location>
    <ligand>
        <name>GTP</name>
        <dbReference type="ChEBI" id="CHEBI:37565"/>
    </ligand>
</feature>
<feature type="compositionally biased region" description="Pro residues" evidence="11">
    <location>
        <begin position="95"/>
        <end position="104"/>
    </location>
</feature>
<dbReference type="AlphaFoldDB" id="A0A1M4W2Y1"/>
<evidence type="ECO:0000256" key="5">
    <source>
        <dbReference type="ARBA" id="ARBA00023134"/>
    </source>
</evidence>
<evidence type="ECO:0000256" key="9">
    <source>
        <dbReference type="ARBA" id="ARBA00053570"/>
    </source>
</evidence>
<dbReference type="SMART" id="SM00382">
    <property type="entry name" value="AAA"/>
    <property type="match status" value="1"/>
</dbReference>
<evidence type="ECO:0000256" key="8">
    <source>
        <dbReference type="ARBA" id="ARBA00048027"/>
    </source>
</evidence>
<dbReference type="STRING" id="1122156.SAMN02745117_00796"/>
<dbReference type="PROSITE" id="PS00300">
    <property type="entry name" value="SRP54"/>
    <property type="match status" value="1"/>
</dbReference>
<protein>
    <recommendedName>
        <fullName evidence="10">Signal recognition particle receptor FtsY</fullName>
        <shortName evidence="10">SRP receptor</shortName>
        <ecNumber evidence="10">3.6.5.4</ecNumber>
    </recommendedName>
</protein>
<dbReference type="SUPFAM" id="SSF52540">
    <property type="entry name" value="P-loop containing nucleoside triphosphate hydrolases"/>
    <property type="match status" value="1"/>
</dbReference>
<sequence length="509" mass="52666">MFSFFKKKSPPGGSDSPAEAAPPSEAQGQQAGTEAESDNDKPVVAAPAKSGFAATAMEWLNKPLFGTGKDKGKDKGAEPDALAPGFGLEQDTLLVPPPPPPPAAFPAEASVAPEPVVPPAAAPPAITELPQQLAPVVAAPAPVVEPVPALVSAPAAVPVLAPESVAPVSRPEPVAVPAAVVPVPPPVLASPVAEPAPAPAPVVEPAPAPVERKSWMERLRAGLRKTGSSISTVFTGTKIDEDLYEELETALLMADAGVKATTFVLDDLRRRVKDTKTTNPAEVKALLIDALTELLQPLEKGLVIGEHEPTVIMVAGVNGAGKTTSIGKLTRHLAEADASVLLAAADTFRAAAREQLGVWATRNTVEIIGQQGGDPAAVSFDAVSAGKARQKDVVLVDTAGRLPTQLHLMEELKKIKRVIGKAEATAPHEVLLVIDGNTGQNALNQVKAFDDALQLTGLIVTKLDGTAKGGVLAAIAQERPVPVYFIGVGEKLEDLQTFNAREFAQAIVP</sequence>
<feature type="region of interest" description="Disordered" evidence="11">
    <location>
        <begin position="63"/>
        <end position="108"/>
    </location>
</feature>
<evidence type="ECO:0000313" key="13">
    <source>
        <dbReference type="EMBL" id="SHE75566.1"/>
    </source>
</evidence>
<dbReference type="EMBL" id="FQUZ01000006">
    <property type="protein sequence ID" value="SHE75566.1"/>
    <property type="molecule type" value="Genomic_DNA"/>
</dbReference>
<accession>A0A1M4W2Y1</accession>
<dbReference type="Proteomes" id="UP000184327">
    <property type="component" value="Unassembled WGS sequence"/>
</dbReference>
<dbReference type="PANTHER" id="PTHR43134:SF1">
    <property type="entry name" value="SIGNAL RECOGNITION PARTICLE RECEPTOR SUBUNIT ALPHA"/>
    <property type="match status" value="1"/>
</dbReference>
<dbReference type="InterPro" id="IPR000897">
    <property type="entry name" value="SRP54_GTPase_dom"/>
</dbReference>
<dbReference type="Pfam" id="PF02881">
    <property type="entry name" value="SRP54_N"/>
    <property type="match status" value="1"/>
</dbReference>
<evidence type="ECO:0000256" key="1">
    <source>
        <dbReference type="ARBA" id="ARBA00022475"/>
    </source>
</evidence>
<dbReference type="InterPro" id="IPR042101">
    <property type="entry name" value="SRP54_N_sf"/>
</dbReference>
<dbReference type="GO" id="GO:0003924">
    <property type="term" value="F:GTPase activity"/>
    <property type="evidence" value="ECO:0007669"/>
    <property type="project" value="UniProtKB-UniRule"/>
</dbReference>
<evidence type="ECO:0000256" key="3">
    <source>
        <dbReference type="ARBA" id="ARBA00022741"/>
    </source>
</evidence>
<evidence type="ECO:0000256" key="2">
    <source>
        <dbReference type="ARBA" id="ARBA00022490"/>
    </source>
</evidence>
<evidence type="ECO:0000313" key="14">
    <source>
        <dbReference type="Proteomes" id="UP000184327"/>
    </source>
</evidence>
<reference evidence="13 14" key="1">
    <citation type="submission" date="2016-11" db="EMBL/GenBank/DDBJ databases">
        <authorList>
            <person name="Jaros S."/>
            <person name="Januszkiewicz K."/>
            <person name="Wedrychowicz H."/>
        </authorList>
    </citation>
    <scope>NUCLEOTIDE SEQUENCE [LARGE SCALE GENOMIC DNA]</scope>
    <source>
        <strain evidence="13 14">DSM 16112</strain>
    </source>
</reference>
<evidence type="ECO:0000256" key="4">
    <source>
        <dbReference type="ARBA" id="ARBA00022801"/>
    </source>
</evidence>
<dbReference type="FunFam" id="1.20.120.140:FF:000002">
    <property type="entry name" value="Signal recognition particle receptor FtsY"/>
    <property type="match status" value="1"/>
</dbReference>
<comment type="subcellular location">
    <subcellularLocation>
        <location evidence="10">Cell membrane</location>
        <topology evidence="10">Peripheral membrane protein</topology>
        <orientation evidence="10">Cytoplasmic side</orientation>
    </subcellularLocation>
    <subcellularLocation>
        <location evidence="10">Cytoplasm</location>
    </subcellularLocation>
</comment>
<comment type="catalytic activity">
    <reaction evidence="8 10">
        <text>GTP + H2O = GDP + phosphate + H(+)</text>
        <dbReference type="Rhea" id="RHEA:19669"/>
        <dbReference type="ChEBI" id="CHEBI:15377"/>
        <dbReference type="ChEBI" id="CHEBI:15378"/>
        <dbReference type="ChEBI" id="CHEBI:37565"/>
        <dbReference type="ChEBI" id="CHEBI:43474"/>
        <dbReference type="ChEBI" id="CHEBI:58189"/>
        <dbReference type="EC" id="3.6.5.4"/>
    </reaction>
</comment>
<dbReference type="GO" id="GO:0005737">
    <property type="term" value="C:cytoplasm"/>
    <property type="evidence" value="ECO:0007669"/>
    <property type="project" value="UniProtKB-SubCell"/>
</dbReference>
<keyword evidence="14" id="KW-1185">Reference proteome</keyword>
<keyword evidence="4 10" id="KW-0378">Hydrolase</keyword>
<dbReference type="InterPro" id="IPR013822">
    <property type="entry name" value="Signal_recog_particl_SRP54_hlx"/>
</dbReference>
<evidence type="ECO:0000256" key="6">
    <source>
        <dbReference type="ARBA" id="ARBA00023136"/>
    </source>
</evidence>
<dbReference type="GO" id="GO:0005047">
    <property type="term" value="F:signal recognition particle binding"/>
    <property type="evidence" value="ECO:0007669"/>
    <property type="project" value="TreeGrafter"/>
</dbReference>
<dbReference type="HAMAP" id="MF_00920">
    <property type="entry name" value="FtsY"/>
    <property type="match status" value="1"/>
</dbReference>
<dbReference type="InterPro" id="IPR003593">
    <property type="entry name" value="AAA+_ATPase"/>
</dbReference>
<dbReference type="InterPro" id="IPR027417">
    <property type="entry name" value="P-loop_NTPase"/>
</dbReference>
<dbReference type="Gene3D" id="3.40.50.300">
    <property type="entry name" value="P-loop containing nucleotide triphosphate hydrolases"/>
    <property type="match status" value="1"/>
</dbReference>
<dbReference type="SUPFAM" id="SSF47364">
    <property type="entry name" value="Domain of the SRP/SRP receptor G-proteins"/>
    <property type="match status" value="1"/>
</dbReference>
<feature type="domain" description="SRP54-type proteins GTP-binding" evidence="12">
    <location>
        <begin position="482"/>
        <end position="495"/>
    </location>
</feature>
<evidence type="ECO:0000256" key="7">
    <source>
        <dbReference type="ARBA" id="ARBA00023170"/>
    </source>
</evidence>
<comment type="function">
    <text evidence="9 10">Involved in targeting and insertion of nascent membrane proteins into the cytoplasmic membrane. Acts as a receptor for the complex formed by the signal recognition particle (SRP) and the ribosome-nascent chain (RNC). Interaction with SRP-RNC leads to the transfer of the RNC complex to the Sec translocase for insertion into the membrane, the hydrolysis of GTP by both Ffh and FtsY, and the dissociation of the SRP-FtsY complex into the individual components.</text>
</comment>
<comment type="subunit">
    <text evidence="10">Part of the signal recognition particle protein translocation system, which is composed of SRP and FtsY. SRP is a ribonucleoprotein composed of Ffh and a 4.5S RNA molecule.</text>
</comment>
<keyword evidence="3 10" id="KW-0547">Nucleotide-binding</keyword>
<dbReference type="InterPro" id="IPR004390">
    <property type="entry name" value="SR_rcpt_FtsY"/>
</dbReference>
<evidence type="ECO:0000256" key="10">
    <source>
        <dbReference type="HAMAP-Rule" id="MF_00920"/>
    </source>
</evidence>
<dbReference type="GO" id="GO:0006614">
    <property type="term" value="P:SRP-dependent cotranslational protein targeting to membrane"/>
    <property type="evidence" value="ECO:0007669"/>
    <property type="project" value="InterPro"/>
</dbReference>
<dbReference type="Pfam" id="PF00448">
    <property type="entry name" value="SRP54"/>
    <property type="match status" value="1"/>
</dbReference>
<keyword evidence="6 10" id="KW-0472">Membrane</keyword>
<dbReference type="PANTHER" id="PTHR43134">
    <property type="entry name" value="SIGNAL RECOGNITION PARTICLE RECEPTOR SUBUNIT ALPHA"/>
    <property type="match status" value="1"/>
</dbReference>
<dbReference type="SMART" id="SM00963">
    <property type="entry name" value="SRP54_N"/>
    <property type="match status" value="1"/>
</dbReference>